<dbReference type="InterPro" id="IPR029767">
    <property type="entry name" value="WecB-like"/>
</dbReference>
<name>A0A9E5A2Z9_9EURY</name>
<dbReference type="Proteomes" id="UP001068021">
    <property type="component" value="Unassembled WGS sequence"/>
</dbReference>
<evidence type="ECO:0000259" key="1">
    <source>
        <dbReference type="Pfam" id="PF02350"/>
    </source>
</evidence>
<feature type="domain" description="UDP-N-acetylglucosamine 2-epimerase" evidence="1">
    <location>
        <begin position="324"/>
        <end position="592"/>
    </location>
</feature>
<dbReference type="SUPFAM" id="SSF53756">
    <property type="entry name" value="UDP-Glycosyltransferase/glycogen phosphorylase"/>
    <property type="match status" value="1"/>
</dbReference>
<gene>
    <name evidence="3" type="ORF">O3H35_13415</name>
    <name evidence="2" type="ORF">O3H54_15075</name>
</gene>
<accession>A0A9E5A2Z9</accession>
<organism evidence="3">
    <name type="scientific">Methanobacterium veterum</name>
    <dbReference type="NCBI Taxonomy" id="408577"/>
    <lineage>
        <taxon>Archaea</taxon>
        <taxon>Methanobacteriati</taxon>
        <taxon>Methanobacteriota</taxon>
        <taxon>Methanomada group</taxon>
        <taxon>Methanobacteria</taxon>
        <taxon>Methanobacteriales</taxon>
        <taxon>Methanobacteriaceae</taxon>
        <taxon>Methanobacterium</taxon>
    </lineage>
</organism>
<evidence type="ECO:0000313" key="3">
    <source>
        <dbReference type="EMBL" id="MCZ3373642.1"/>
    </source>
</evidence>
<protein>
    <submittedName>
        <fullName evidence="3">UDP-N-acetylglucosamine 2-epimerase</fullName>
    </submittedName>
</protein>
<dbReference type="Pfam" id="PF02350">
    <property type="entry name" value="Epimerase_2"/>
    <property type="match status" value="1"/>
</dbReference>
<dbReference type="EMBL" id="JAPVER010000020">
    <property type="protein sequence ID" value="MCZ3367210.1"/>
    <property type="molecule type" value="Genomic_DNA"/>
</dbReference>
<keyword evidence="4" id="KW-1185">Reference proteome</keyword>
<sequence length="602" mass="69702">MASNTINIILEPIYTRKGSLYSIEKFVRFQELKLFVIPKIKKLSQQNSLKIFSTDKEILSFLKSQGIENTFQLKPDGTKGISISKKVKKIVNRLFQDETISKSLYFDGIDIKTIFEYEIAIKLYETYSKISSYENIADDTTETIYFESSTSPTGKIIEYITRKHDVQLKFLNSNIFRKPRDKIVDMMNYRDLNYLKDLNIYSKKPHAPSGKIILIDAVYINYLRNIIPVIRKMSENKGFQFYFISKEEDLKSFDIEVEAISKTNSKWIENEDIKIMLDTLFSDENLNIAFKNEKNDIDLFKGEFYSLFENRLPYLLFKLRLSRNLIHEISPDILIVGDDRSTVTRTCILPAKEQEIPVVEIQHGLFSLPEIFVNLMPEPVSDKICVWGNSSREYLLELGFEDEKIEITGSPEFDEHKKSALSFEDKENKIILFATQAPYKSINLETIEEMGKNKKLDKFLIYVKPHPDEDPVSYKFLEDKFPDKVYVRPKNENLSHLLAISDVIITISSTVGLESAILDKPLLCINFLNEKSMYVDDGIALEVKNIEELADGILNVFNPKIAAELSENRKKFVNEYVYGLDGKSSERIMNVVLDLVNKKNEK</sequence>
<dbReference type="Proteomes" id="UP001074446">
    <property type="component" value="Unassembled WGS sequence"/>
</dbReference>
<dbReference type="PANTHER" id="PTHR43174">
    <property type="entry name" value="UDP-N-ACETYLGLUCOSAMINE 2-EPIMERASE"/>
    <property type="match status" value="1"/>
</dbReference>
<evidence type="ECO:0000313" key="2">
    <source>
        <dbReference type="EMBL" id="MCZ3367210.1"/>
    </source>
</evidence>
<comment type="caution">
    <text evidence="3">The sequence shown here is derived from an EMBL/GenBank/DDBJ whole genome shotgun (WGS) entry which is preliminary data.</text>
</comment>
<dbReference type="AlphaFoldDB" id="A0A9E5A2Z9"/>
<reference evidence="3" key="1">
    <citation type="submission" date="2022-12" db="EMBL/GenBank/DDBJ databases">
        <title>Reclassification of two methanogenic archaea species isolated from the Kolyma lowland permafrost.</title>
        <authorList>
            <person name="Trubitsyn V.E."/>
            <person name="Rivkina E.M."/>
            <person name="Shcherbakova V.A."/>
        </authorList>
    </citation>
    <scope>NUCLEOTIDE SEQUENCE</scope>
    <source>
        <strain evidence="2">M2</strain>
        <strain evidence="3">MK4</strain>
    </source>
</reference>
<dbReference type="EMBL" id="JAPVES010000030">
    <property type="protein sequence ID" value="MCZ3373642.1"/>
    <property type="molecule type" value="Genomic_DNA"/>
</dbReference>
<dbReference type="InterPro" id="IPR003331">
    <property type="entry name" value="UDP_GlcNAc_Epimerase_2_dom"/>
</dbReference>
<evidence type="ECO:0000313" key="4">
    <source>
        <dbReference type="Proteomes" id="UP001068021"/>
    </source>
</evidence>
<dbReference type="RefSeq" id="WP_048082467.1">
    <property type="nucleotide sequence ID" value="NZ_JAPVER010000020.1"/>
</dbReference>
<dbReference type="PANTHER" id="PTHR43174:SF3">
    <property type="entry name" value="UDP-N-ACETYLGLUCOSAMINE 2-EPIMERASE"/>
    <property type="match status" value="1"/>
</dbReference>
<dbReference type="Gene3D" id="3.40.50.2000">
    <property type="entry name" value="Glycogen Phosphorylase B"/>
    <property type="match status" value="2"/>
</dbReference>
<proteinExistence type="predicted"/>